<accession>A0Q0T2</accession>
<dbReference type="EMBL" id="CP000382">
    <property type="protein sequence ID" value="ABK60467.1"/>
    <property type="molecule type" value="Genomic_DNA"/>
</dbReference>
<proteinExistence type="predicted"/>
<gene>
    <name evidence="1" type="ordered locus">NT01CX_2161</name>
</gene>
<dbReference type="RefSeq" id="WP_011722234.1">
    <property type="nucleotide sequence ID" value="NC_008593.1"/>
</dbReference>
<dbReference type="STRING" id="386415.NT01CX_2161"/>
<dbReference type="Proteomes" id="UP000008220">
    <property type="component" value="Chromosome"/>
</dbReference>
<organism evidence="1 2">
    <name type="scientific">Clostridium novyi (strain NT)</name>
    <dbReference type="NCBI Taxonomy" id="386415"/>
    <lineage>
        <taxon>Bacteria</taxon>
        <taxon>Bacillati</taxon>
        <taxon>Bacillota</taxon>
        <taxon>Clostridia</taxon>
        <taxon>Eubacteriales</taxon>
        <taxon>Clostridiaceae</taxon>
        <taxon>Clostridium</taxon>
    </lineage>
</organism>
<evidence type="ECO:0000313" key="2">
    <source>
        <dbReference type="Proteomes" id="UP000008220"/>
    </source>
</evidence>
<name>A0Q0T2_CLONN</name>
<sequence>MYLLIEKKRLKDTLTKKDFQFDKIVKYKNKIECYKDNKINVKIQGISNMDIFEVEGGDFTNDKLTEEEQQLEINSKLLKDSANLQIHLKKQQELNANLLIKLAQLGGNIND</sequence>
<reference evidence="1 2" key="1">
    <citation type="journal article" date="2006" name="Nat. Biotechnol.">
        <title>The genome and transcriptomes of the anti-tumor agent Clostridium novyi-NT.</title>
        <authorList>
            <person name="Bettegowda C."/>
            <person name="Huang X."/>
            <person name="Lin J."/>
            <person name="Cheong I."/>
            <person name="Kohli M."/>
            <person name="Szabo S.A."/>
            <person name="Zhang X."/>
            <person name="Diaz L.A. Jr."/>
            <person name="Velculescu V.E."/>
            <person name="Parmigiani G."/>
            <person name="Kinzler K.W."/>
            <person name="Vogelstein B."/>
            <person name="Zhou S."/>
        </authorList>
    </citation>
    <scope>NUCLEOTIDE SEQUENCE [LARGE SCALE GENOMIC DNA]</scope>
    <source>
        <strain evidence="1 2">NT</strain>
    </source>
</reference>
<keyword evidence="2" id="KW-1185">Reference proteome</keyword>
<protein>
    <submittedName>
        <fullName evidence="1">Uncharacterized protein</fullName>
    </submittedName>
</protein>
<dbReference type="KEGG" id="cno:NT01CX_2161"/>
<dbReference type="HOGENOM" id="CLU_2080689_0_0_9"/>
<evidence type="ECO:0000313" key="1">
    <source>
        <dbReference type="EMBL" id="ABK60467.1"/>
    </source>
</evidence>
<dbReference type="AlphaFoldDB" id="A0Q0T2"/>